<dbReference type="EMBL" id="FJOG01000007">
    <property type="protein sequence ID" value="CZR55697.1"/>
    <property type="molecule type" value="Genomic_DNA"/>
</dbReference>
<reference evidence="1 2" key="1">
    <citation type="submission" date="2016-03" db="EMBL/GenBank/DDBJ databases">
        <authorList>
            <person name="Ploux O."/>
        </authorList>
    </citation>
    <scope>NUCLEOTIDE SEQUENCE [LARGE SCALE GENOMIC DNA]</scope>
    <source>
        <strain evidence="1 2">UAMH 11012</strain>
    </source>
</reference>
<accession>A0A1L7WSF9</accession>
<name>A0A1L7WSF9_9HELO</name>
<dbReference type="Proteomes" id="UP000184330">
    <property type="component" value="Unassembled WGS sequence"/>
</dbReference>
<organism evidence="1 2">
    <name type="scientific">Phialocephala subalpina</name>
    <dbReference type="NCBI Taxonomy" id="576137"/>
    <lineage>
        <taxon>Eukaryota</taxon>
        <taxon>Fungi</taxon>
        <taxon>Dikarya</taxon>
        <taxon>Ascomycota</taxon>
        <taxon>Pezizomycotina</taxon>
        <taxon>Leotiomycetes</taxon>
        <taxon>Helotiales</taxon>
        <taxon>Mollisiaceae</taxon>
        <taxon>Phialocephala</taxon>
        <taxon>Phialocephala fortinii species complex</taxon>
    </lineage>
</organism>
<keyword evidence="2" id="KW-1185">Reference proteome</keyword>
<proteinExistence type="predicted"/>
<sequence>MLFPSKSFMIDVTFWENYQKARIQQLSDHQVLCEIERIMNGRDYSWCTIAQRLRTKWRQQLLRLDHFEPGNVLYEWNVLCDEKVSWRRHCRPSFVSFKFNRDTLFKLRVIPSRAGLGIDGRKLATTNVDTRFSLSGLTVNDPEGRDGALEESLRGKNGYFYAEGPEFRIEYFHDRVEILGSSLSSALTPQLVFEAESRRGATADDLDLGYLERSEIRVGRPDELPIASRPSCVFCPKISSYCSIAALPASPINSSSRGSLIPYVFTTI</sequence>
<evidence type="ECO:0000313" key="1">
    <source>
        <dbReference type="EMBL" id="CZR55697.1"/>
    </source>
</evidence>
<dbReference type="AlphaFoldDB" id="A0A1L7WSF9"/>
<gene>
    <name evidence="1" type="ORF">PAC_05585</name>
</gene>
<evidence type="ECO:0000313" key="2">
    <source>
        <dbReference type="Proteomes" id="UP000184330"/>
    </source>
</evidence>
<dbReference type="OrthoDB" id="3540123at2759"/>
<protein>
    <submittedName>
        <fullName evidence="1">Uncharacterized protein</fullName>
    </submittedName>
</protein>